<evidence type="ECO:0000313" key="2">
    <source>
        <dbReference type="Proteomes" id="UP000095283"/>
    </source>
</evidence>
<dbReference type="Proteomes" id="UP000095283">
    <property type="component" value="Unplaced"/>
</dbReference>
<organism evidence="2 3">
    <name type="scientific">Heterorhabditis bacteriophora</name>
    <name type="common">Entomopathogenic nematode worm</name>
    <dbReference type="NCBI Taxonomy" id="37862"/>
    <lineage>
        <taxon>Eukaryota</taxon>
        <taxon>Metazoa</taxon>
        <taxon>Ecdysozoa</taxon>
        <taxon>Nematoda</taxon>
        <taxon>Chromadorea</taxon>
        <taxon>Rhabditida</taxon>
        <taxon>Rhabditina</taxon>
        <taxon>Rhabditomorpha</taxon>
        <taxon>Strongyloidea</taxon>
        <taxon>Heterorhabditidae</taxon>
        <taxon>Heterorhabditis</taxon>
    </lineage>
</organism>
<evidence type="ECO:0000313" key="3">
    <source>
        <dbReference type="WBParaSite" id="Hba_03925"/>
    </source>
</evidence>
<evidence type="ECO:0000256" key="1">
    <source>
        <dbReference type="SAM" id="MobiDB-lite"/>
    </source>
</evidence>
<dbReference type="AlphaFoldDB" id="A0A1I7WG15"/>
<accession>A0A1I7WG15</accession>
<sequence length="115" mass="13561">MTLVYFAPFLANDTLKSQTDGYRHKSDIREFLKDSSSDKLERTTPECRYHYFQVKSWCFDWRGLWHSLRLENFVHTGLDDVIRHSGSQRYKRQVDQSHTTECTPNHNTSSTEVSG</sequence>
<protein>
    <submittedName>
        <fullName evidence="3">Uncharacterized protein</fullName>
    </submittedName>
</protein>
<proteinExistence type="predicted"/>
<reference evidence="3" key="1">
    <citation type="submission" date="2016-11" db="UniProtKB">
        <authorList>
            <consortium name="WormBaseParasite"/>
        </authorList>
    </citation>
    <scope>IDENTIFICATION</scope>
</reference>
<dbReference type="WBParaSite" id="Hba_03925">
    <property type="protein sequence ID" value="Hba_03925"/>
    <property type="gene ID" value="Hba_03925"/>
</dbReference>
<feature type="compositionally biased region" description="Polar residues" evidence="1">
    <location>
        <begin position="96"/>
        <end position="115"/>
    </location>
</feature>
<feature type="region of interest" description="Disordered" evidence="1">
    <location>
        <begin position="89"/>
        <end position="115"/>
    </location>
</feature>
<keyword evidence="2" id="KW-1185">Reference proteome</keyword>
<name>A0A1I7WG15_HETBA</name>